<evidence type="ECO:0000259" key="3">
    <source>
        <dbReference type="Pfam" id="PF13581"/>
    </source>
</evidence>
<dbReference type="eggNOG" id="COG2172">
    <property type="taxonomic scope" value="Bacteria"/>
</dbReference>
<evidence type="ECO:0000313" key="5">
    <source>
        <dbReference type="Proteomes" id="UP000037251"/>
    </source>
</evidence>
<dbReference type="PANTHER" id="PTHR35526">
    <property type="entry name" value="ANTI-SIGMA-F FACTOR RSBW-RELATED"/>
    <property type="match status" value="1"/>
</dbReference>
<dbReference type="Proteomes" id="UP000037251">
    <property type="component" value="Unassembled WGS sequence"/>
</dbReference>
<keyword evidence="1" id="KW-0418">Kinase</keyword>
<dbReference type="AlphaFoldDB" id="A0A0L8LWI8"/>
<reference evidence="5" key="1">
    <citation type="submission" date="2015-07" db="EMBL/GenBank/DDBJ databases">
        <authorList>
            <person name="Ju K.-S."/>
            <person name="Doroghazi J.R."/>
            <person name="Metcalf W.W."/>
        </authorList>
    </citation>
    <scope>NUCLEOTIDE SEQUENCE [LARGE SCALE GENOMIC DNA]</scope>
    <source>
        <strain evidence="5">NRRL 2290</strain>
    </source>
</reference>
<dbReference type="SUPFAM" id="SSF55874">
    <property type="entry name" value="ATPase domain of HSP90 chaperone/DNA topoisomerase II/histidine kinase"/>
    <property type="match status" value="1"/>
</dbReference>
<accession>A0A0L8LWI8</accession>
<gene>
    <name evidence="4" type="ORF">ADK37_05385</name>
</gene>
<dbReference type="InterPro" id="IPR050267">
    <property type="entry name" value="Anti-sigma-factor_SerPK"/>
</dbReference>
<name>A0A0L8LWI8_9ACTN</name>
<dbReference type="EMBL" id="LGUS01000024">
    <property type="protein sequence ID" value="KOG42543.1"/>
    <property type="molecule type" value="Genomic_DNA"/>
</dbReference>
<evidence type="ECO:0000256" key="2">
    <source>
        <dbReference type="SAM" id="MobiDB-lite"/>
    </source>
</evidence>
<sequence>MSSPAKHVLREPGRAAPGAGGAATVTGGPPPRPRPVDPSVLSSSRPVSPGGVPDSAALRIRCSGEGFALARAFTRDTLRGWSLEHHSDDAVLVITELAANAVAHAVPRSPAGDTEVWLGLLLGPDHVVLTVSDQGENTPRCTADAPDLREHGRGLLIVDALADEWGWTLRPPAGKTVWARLSTCPPP</sequence>
<feature type="domain" description="Histidine kinase/HSP90-like ATPase" evidence="3">
    <location>
        <begin position="69"/>
        <end position="180"/>
    </location>
</feature>
<feature type="compositionally biased region" description="Low complexity" evidence="2">
    <location>
        <begin position="37"/>
        <end position="53"/>
    </location>
</feature>
<feature type="compositionally biased region" description="Low complexity" evidence="2">
    <location>
        <begin position="14"/>
        <end position="27"/>
    </location>
</feature>
<comment type="caution">
    <text evidence="4">The sequence shown here is derived from an EMBL/GenBank/DDBJ whole genome shotgun (WGS) entry which is preliminary data.</text>
</comment>
<organism evidence="4 5">
    <name type="scientific">Streptomyces resistomycificus</name>
    <dbReference type="NCBI Taxonomy" id="67356"/>
    <lineage>
        <taxon>Bacteria</taxon>
        <taxon>Bacillati</taxon>
        <taxon>Actinomycetota</taxon>
        <taxon>Actinomycetes</taxon>
        <taxon>Kitasatosporales</taxon>
        <taxon>Streptomycetaceae</taxon>
        <taxon>Streptomyces</taxon>
        <taxon>Streptomyces aurantiacus group</taxon>
    </lineage>
</organism>
<dbReference type="CDD" id="cd16936">
    <property type="entry name" value="HATPase_RsbW-like"/>
    <property type="match status" value="1"/>
</dbReference>
<dbReference type="InterPro" id="IPR003594">
    <property type="entry name" value="HATPase_dom"/>
</dbReference>
<evidence type="ECO:0000256" key="1">
    <source>
        <dbReference type="ARBA" id="ARBA00022527"/>
    </source>
</evidence>
<dbReference type="STRING" id="67356.AQJ84_32490"/>
<dbReference type="Pfam" id="PF13581">
    <property type="entry name" value="HATPase_c_2"/>
    <property type="match status" value="1"/>
</dbReference>
<keyword evidence="1" id="KW-0723">Serine/threonine-protein kinase</keyword>
<dbReference type="GO" id="GO:0004674">
    <property type="term" value="F:protein serine/threonine kinase activity"/>
    <property type="evidence" value="ECO:0007669"/>
    <property type="project" value="UniProtKB-KW"/>
</dbReference>
<dbReference type="PANTHER" id="PTHR35526:SF3">
    <property type="entry name" value="ANTI-SIGMA-F FACTOR RSBW"/>
    <property type="match status" value="1"/>
</dbReference>
<proteinExistence type="predicted"/>
<evidence type="ECO:0000313" key="4">
    <source>
        <dbReference type="EMBL" id="KOG42543.1"/>
    </source>
</evidence>
<dbReference type="InterPro" id="IPR036890">
    <property type="entry name" value="HATPase_C_sf"/>
</dbReference>
<feature type="region of interest" description="Disordered" evidence="2">
    <location>
        <begin position="1"/>
        <end position="55"/>
    </location>
</feature>
<dbReference type="OrthoDB" id="4327509at2"/>
<dbReference type="Gene3D" id="3.30.565.10">
    <property type="entry name" value="Histidine kinase-like ATPase, C-terminal domain"/>
    <property type="match status" value="1"/>
</dbReference>
<keyword evidence="1" id="KW-0808">Transferase</keyword>
<keyword evidence="5" id="KW-1185">Reference proteome</keyword>
<protein>
    <submittedName>
        <fullName evidence="4">ATPase</fullName>
    </submittedName>
</protein>
<dbReference type="PATRIC" id="fig|67356.5.peg.1183"/>